<keyword evidence="2" id="KW-1185">Reference proteome</keyword>
<sequence>MQYQENSNPIHLEEKDMQTIYADGIANMLLVDGVVRFDLVNVTSVEKDKEPNVRSNATVALSLPAVIRIQDQLTKMIDKMVEDGILTKNNPAAN</sequence>
<evidence type="ECO:0000313" key="2">
    <source>
        <dbReference type="Proteomes" id="UP000001007"/>
    </source>
</evidence>
<dbReference type="AlphaFoldDB" id="Q8KDX0"/>
<protein>
    <recommendedName>
        <fullName evidence="3">DUF3467 domain-containing protein</fullName>
    </recommendedName>
</protein>
<name>Q8KDX0_CHLTE</name>
<gene>
    <name evidence="1" type="ordered locus">CT0924</name>
</gene>
<dbReference type="HOGENOM" id="CLU_2570747_0_0_10"/>
<proteinExistence type="predicted"/>
<dbReference type="OrthoDB" id="595311at2"/>
<dbReference type="PATRIC" id="fig|194439.7.peg.835"/>
<dbReference type="STRING" id="194439.CT0924"/>
<dbReference type="EMBL" id="AE006470">
    <property type="protein sequence ID" value="AAM72159.1"/>
    <property type="molecule type" value="Genomic_DNA"/>
</dbReference>
<evidence type="ECO:0008006" key="3">
    <source>
        <dbReference type="Google" id="ProtNLM"/>
    </source>
</evidence>
<reference evidence="1 2" key="1">
    <citation type="journal article" date="2002" name="Proc. Natl. Acad. Sci. U.S.A.">
        <title>The complete genome sequence of Chlorobium tepidum TLS, a photosynthetic, anaerobic, green-sulfur bacterium.</title>
        <authorList>
            <person name="Eisen J.A."/>
            <person name="Nelson K.E."/>
            <person name="Paulsen I.T."/>
            <person name="Heidelberg J.F."/>
            <person name="Wu M."/>
            <person name="Dodson R.J."/>
            <person name="Deboy R."/>
            <person name="Gwinn M.L."/>
            <person name="Nelson W.C."/>
            <person name="Haft D.H."/>
            <person name="Hickey E.K."/>
            <person name="Peterson J.D."/>
            <person name="Durkin A.S."/>
            <person name="Kolonay J.L."/>
            <person name="Yang F."/>
            <person name="Holt I."/>
            <person name="Umayam L.A."/>
            <person name="Mason T."/>
            <person name="Brenner M."/>
            <person name="Shea T.P."/>
            <person name="Parksey D."/>
            <person name="Nierman W.C."/>
            <person name="Feldblyum T.V."/>
            <person name="Hansen C.L."/>
            <person name="Craven M.B."/>
            <person name="Radune D."/>
            <person name="Vamathevan J."/>
            <person name="Khouri H."/>
            <person name="White O."/>
            <person name="Gruber T.M."/>
            <person name="Ketchum K.A."/>
            <person name="Venter J.C."/>
            <person name="Tettelin H."/>
            <person name="Bryant D.A."/>
            <person name="Fraser C.M."/>
        </authorList>
    </citation>
    <scope>NUCLEOTIDE SEQUENCE [LARGE SCALE GENOMIC DNA]</scope>
    <source>
        <strain evidence="2">ATCC 49652 / DSM 12025 / NBRC 103806 / TLS</strain>
    </source>
</reference>
<dbReference type="EnsemblBacteria" id="AAM72159">
    <property type="protein sequence ID" value="AAM72159"/>
    <property type="gene ID" value="CT0924"/>
</dbReference>
<dbReference type="Proteomes" id="UP000001007">
    <property type="component" value="Chromosome"/>
</dbReference>
<organism evidence="1 2">
    <name type="scientific">Chlorobaculum tepidum (strain ATCC 49652 / DSM 12025 / NBRC 103806 / TLS)</name>
    <name type="common">Chlorobium tepidum</name>
    <dbReference type="NCBI Taxonomy" id="194439"/>
    <lineage>
        <taxon>Bacteria</taxon>
        <taxon>Pseudomonadati</taxon>
        <taxon>Chlorobiota</taxon>
        <taxon>Chlorobiia</taxon>
        <taxon>Chlorobiales</taxon>
        <taxon>Chlorobiaceae</taxon>
        <taxon>Chlorobaculum</taxon>
    </lineage>
</organism>
<dbReference type="KEGG" id="cte:CT0924"/>
<accession>Q8KDX0</accession>
<evidence type="ECO:0000313" key="1">
    <source>
        <dbReference type="EMBL" id="AAM72159.1"/>
    </source>
</evidence>
<dbReference type="eggNOG" id="ENOG50344WI">
    <property type="taxonomic scope" value="Bacteria"/>
</dbReference>